<dbReference type="GO" id="GO:0016787">
    <property type="term" value="F:hydrolase activity"/>
    <property type="evidence" value="ECO:0007669"/>
    <property type="project" value="UniProtKB-KW"/>
</dbReference>
<dbReference type="InterPro" id="IPR002716">
    <property type="entry name" value="PIN_dom"/>
</dbReference>
<dbReference type="CDD" id="cd09877">
    <property type="entry name" value="PIN_YacL-like"/>
    <property type="match status" value="1"/>
</dbReference>
<dbReference type="PANTHER" id="PTHR11603:SF147">
    <property type="entry name" value="MEMBRANE PROTEIN"/>
    <property type="match status" value="1"/>
</dbReference>
<organism evidence="7 8">
    <name type="scientific">candidate division WWE3 bacterium CG08_land_8_20_14_0_20_40_13</name>
    <dbReference type="NCBI Taxonomy" id="1975084"/>
    <lineage>
        <taxon>Bacteria</taxon>
        <taxon>Katanobacteria</taxon>
    </lineage>
</organism>
<evidence type="ECO:0000256" key="1">
    <source>
        <dbReference type="ARBA" id="ARBA00001946"/>
    </source>
</evidence>
<feature type="transmembrane region" description="Helical" evidence="5">
    <location>
        <begin position="12"/>
        <end position="31"/>
    </location>
</feature>
<dbReference type="GO" id="GO:0004518">
    <property type="term" value="F:nuclease activity"/>
    <property type="evidence" value="ECO:0007669"/>
    <property type="project" value="UniProtKB-KW"/>
</dbReference>
<dbReference type="SUPFAM" id="SSF88723">
    <property type="entry name" value="PIN domain-like"/>
    <property type="match status" value="1"/>
</dbReference>
<evidence type="ECO:0000256" key="2">
    <source>
        <dbReference type="ARBA" id="ARBA00022722"/>
    </source>
</evidence>
<dbReference type="EMBL" id="PEYT01000012">
    <property type="protein sequence ID" value="PIS23131.1"/>
    <property type="molecule type" value="Genomic_DNA"/>
</dbReference>
<dbReference type="Proteomes" id="UP000230340">
    <property type="component" value="Unassembled WGS sequence"/>
</dbReference>
<dbReference type="Pfam" id="PF01938">
    <property type="entry name" value="TRAM"/>
    <property type="match status" value="1"/>
</dbReference>
<evidence type="ECO:0000313" key="8">
    <source>
        <dbReference type="Proteomes" id="UP000230340"/>
    </source>
</evidence>
<keyword evidence="3" id="KW-0378">Hydrolase</keyword>
<evidence type="ECO:0000256" key="5">
    <source>
        <dbReference type="SAM" id="Phobius"/>
    </source>
</evidence>
<keyword evidence="5" id="KW-0472">Membrane</keyword>
<sequence length="306" mass="34058">MTKIEIRNNIIKFIISLAFGVLAFFSARRWYFATNPLLEVSYFAETIIALIICAVSFFIFPILGKGLSGWIEETITKTVSLTLKKFIREQQLKNKKKVAERKEEKERYQKYKGALFLDTSAIIDGRIVEVARAGFLLGKIVAPRFVLEEVQQVSDSSASLKRQRGRRGLDNVNELKKIIGKNFSILETKNGGEVDKLLINYAKKYDAKLVTVDFNLNKLAKVSGITVLNVNDLASALTTVVLIGEKILVTIKQKGKEEDQGVGFLGDGTMVVVTGGQSFIGQEKEVEVTRVLQKEAGKMIFAKIAG</sequence>
<evidence type="ECO:0000256" key="3">
    <source>
        <dbReference type="ARBA" id="ARBA00022801"/>
    </source>
</evidence>
<reference evidence="8" key="1">
    <citation type="submission" date="2017-09" db="EMBL/GenBank/DDBJ databases">
        <title>Depth-based differentiation of microbial function through sediment-hosted aquifers and enrichment of novel symbionts in the deep terrestrial subsurface.</title>
        <authorList>
            <person name="Probst A.J."/>
            <person name="Ladd B."/>
            <person name="Jarett J.K."/>
            <person name="Geller-Mcgrath D.E."/>
            <person name="Sieber C.M.K."/>
            <person name="Emerson J.B."/>
            <person name="Anantharaman K."/>
            <person name="Thomas B.C."/>
            <person name="Malmstrom R."/>
            <person name="Stieglmeier M."/>
            <person name="Klingl A."/>
            <person name="Woyke T."/>
            <person name="Ryan C.M."/>
            <person name="Banfield J.F."/>
        </authorList>
    </citation>
    <scope>NUCLEOTIDE SEQUENCE [LARGE SCALE GENOMIC DNA]</scope>
</reference>
<evidence type="ECO:0000313" key="7">
    <source>
        <dbReference type="EMBL" id="PIS23131.1"/>
    </source>
</evidence>
<evidence type="ECO:0000256" key="4">
    <source>
        <dbReference type="ARBA" id="ARBA00022842"/>
    </source>
</evidence>
<keyword evidence="4" id="KW-0460">Magnesium</keyword>
<comment type="caution">
    <text evidence="7">The sequence shown here is derived from an EMBL/GenBank/DDBJ whole genome shotgun (WGS) entry which is preliminary data.</text>
</comment>
<keyword evidence="5" id="KW-1133">Transmembrane helix</keyword>
<keyword evidence="5" id="KW-0812">Transmembrane</keyword>
<gene>
    <name evidence="7" type="ORF">COT49_01740</name>
</gene>
<dbReference type="SMART" id="SM00670">
    <property type="entry name" value="PINc"/>
    <property type="match status" value="1"/>
</dbReference>
<keyword evidence="2" id="KW-0540">Nuclease</keyword>
<feature type="transmembrane region" description="Helical" evidence="5">
    <location>
        <begin position="43"/>
        <end position="63"/>
    </location>
</feature>
<evidence type="ECO:0000259" key="6">
    <source>
        <dbReference type="PROSITE" id="PS50926"/>
    </source>
</evidence>
<dbReference type="AlphaFoldDB" id="A0A2H0XE50"/>
<protein>
    <recommendedName>
        <fullName evidence="6">TRAM domain-containing protein</fullName>
    </recommendedName>
</protein>
<feature type="domain" description="TRAM" evidence="6">
    <location>
        <begin position="240"/>
        <end position="301"/>
    </location>
</feature>
<dbReference type="InterPro" id="IPR052041">
    <property type="entry name" value="Nucleic_acid_metab_PIN/TRAM"/>
</dbReference>
<comment type="cofactor">
    <cofactor evidence="1">
        <name>Mg(2+)</name>
        <dbReference type="ChEBI" id="CHEBI:18420"/>
    </cofactor>
</comment>
<dbReference type="PROSITE" id="PS50926">
    <property type="entry name" value="TRAM"/>
    <property type="match status" value="1"/>
</dbReference>
<name>A0A2H0XE50_UNCKA</name>
<dbReference type="Gene3D" id="3.40.50.1010">
    <property type="entry name" value="5'-nuclease"/>
    <property type="match status" value="1"/>
</dbReference>
<proteinExistence type="predicted"/>
<accession>A0A2H0XE50</accession>
<dbReference type="InterPro" id="IPR029060">
    <property type="entry name" value="PIN-like_dom_sf"/>
</dbReference>
<dbReference type="InterPro" id="IPR002792">
    <property type="entry name" value="TRAM_dom"/>
</dbReference>
<dbReference type="PANTHER" id="PTHR11603">
    <property type="entry name" value="AAA FAMILY ATPASE"/>
    <property type="match status" value="1"/>
</dbReference>